<dbReference type="GO" id="GO:0008168">
    <property type="term" value="F:methyltransferase activity"/>
    <property type="evidence" value="ECO:0007669"/>
    <property type="project" value="UniProtKB-KW"/>
</dbReference>
<dbReference type="InterPro" id="IPR029063">
    <property type="entry name" value="SAM-dependent_MTases_sf"/>
</dbReference>
<evidence type="ECO:0000313" key="2">
    <source>
        <dbReference type="Proteomes" id="UP000034044"/>
    </source>
</evidence>
<keyword evidence="1" id="KW-0489">Methyltransferase</keyword>
<sequence>MPAAVFGLLKNKIMNIKNFINKKFKIGADNDERRVDWVEKKLKEIPAGSRILDAGAGECRFKKFCSHLDYVAQDFREYGGSGDNKGLQTETWDTSCINITSDIYSIPEPDKSFDAILCTEVFEHIPDPILAIKEFSRLLKKRGKFILTAPFASGTHFAPFHFYSGFNRYFYETHLPRYGFKIIEIYATGSFFEYIAQEVRRMPYMARRYAHTNIRIWEYPFLVVILLILKRLNVRDNGSKEFLNFAYCIVAERQ</sequence>
<name>A0A0G0GAN8_9BACT</name>
<reference evidence="1 2" key="1">
    <citation type="journal article" date="2015" name="Nature">
        <title>rRNA introns, odd ribosomes, and small enigmatic genomes across a large radiation of phyla.</title>
        <authorList>
            <person name="Brown C.T."/>
            <person name="Hug L.A."/>
            <person name="Thomas B.C."/>
            <person name="Sharon I."/>
            <person name="Castelle C.J."/>
            <person name="Singh A."/>
            <person name="Wilkins M.J."/>
            <person name="Williams K.H."/>
            <person name="Banfield J.F."/>
        </authorList>
    </citation>
    <scope>NUCLEOTIDE SEQUENCE [LARGE SCALE GENOMIC DNA]</scope>
</reference>
<gene>
    <name evidence="1" type="ORF">US36_C0004G0006</name>
</gene>
<dbReference type="Pfam" id="PF13489">
    <property type="entry name" value="Methyltransf_23"/>
    <property type="match status" value="1"/>
</dbReference>
<evidence type="ECO:0000313" key="1">
    <source>
        <dbReference type="EMBL" id="KKQ23105.1"/>
    </source>
</evidence>
<protein>
    <submittedName>
        <fullName evidence="1">Methyltransferase type 11</fullName>
    </submittedName>
</protein>
<dbReference type="CDD" id="cd02440">
    <property type="entry name" value="AdoMet_MTases"/>
    <property type="match status" value="1"/>
</dbReference>
<comment type="caution">
    <text evidence="1">The sequence shown here is derived from an EMBL/GenBank/DDBJ whole genome shotgun (WGS) entry which is preliminary data.</text>
</comment>
<proteinExistence type="predicted"/>
<dbReference type="PATRIC" id="fig|1619010.3.peg.173"/>
<dbReference type="SUPFAM" id="SSF53335">
    <property type="entry name" value="S-adenosyl-L-methionine-dependent methyltransferases"/>
    <property type="match status" value="1"/>
</dbReference>
<organism evidence="1 2">
    <name type="scientific">Candidatus Wolfebacteria bacterium GW2011_GWC1_37_10</name>
    <dbReference type="NCBI Taxonomy" id="1619010"/>
    <lineage>
        <taxon>Bacteria</taxon>
        <taxon>Candidatus Wolfeibacteriota</taxon>
    </lineage>
</organism>
<dbReference type="EMBL" id="LBSR01000004">
    <property type="protein sequence ID" value="KKQ23105.1"/>
    <property type="molecule type" value="Genomic_DNA"/>
</dbReference>
<keyword evidence="1" id="KW-0808">Transferase</keyword>
<dbReference type="Gene3D" id="3.40.50.150">
    <property type="entry name" value="Vaccinia Virus protein VP39"/>
    <property type="match status" value="1"/>
</dbReference>
<dbReference type="GO" id="GO:0032259">
    <property type="term" value="P:methylation"/>
    <property type="evidence" value="ECO:0007669"/>
    <property type="project" value="UniProtKB-KW"/>
</dbReference>
<dbReference type="Proteomes" id="UP000034044">
    <property type="component" value="Unassembled WGS sequence"/>
</dbReference>
<dbReference type="AlphaFoldDB" id="A0A0G0GAN8"/>
<accession>A0A0G0GAN8</accession>